<feature type="active site" evidence="5">
    <location>
        <position position="298"/>
    </location>
</feature>
<evidence type="ECO:0000256" key="6">
    <source>
        <dbReference type="SAM" id="MobiDB-lite"/>
    </source>
</evidence>
<evidence type="ECO:0000313" key="9">
    <source>
        <dbReference type="Proteomes" id="UP001152759"/>
    </source>
</evidence>
<dbReference type="NCBIfam" id="TIGR00324">
    <property type="entry name" value="endA"/>
    <property type="match status" value="1"/>
</dbReference>
<dbReference type="PIRSF" id="PIRSF011789">
    <property type="entry name" value="tRNA_splic_SEN2"/>
    <property type="match status" value="1"/>
</dbReference>
<dbReference type="GO" id="GO:0000214">
    <property type="term" value="C:tRNA-intron endonuclease complex"/>
    <property type="evidence" value="ECO:0007669"/>
    <property type="project" value="UniProtKB-UniRule"/>
</dbReference>
<organism evidence="8 9">
    <name type="scientific">Bemisia tabaci</name>
    <name type="common">Sweetpotato whitefly</name>
    <name type="synonym">Aleurodes tabaci</name>
    <dbReference type="NCBI Taxonomy" id="7038"/>
    <lineage>
        <taxon>Eukaryota</taxon>
        <taxon>Metazoa</taxon>
        <taxon>Ecdysozoa</taxon>
        <taxon>Arthropoda</taxon>
        <taxon>Hexapoda</taxon>
        <taxon>Insecta</taxon>
        <taxon>Pterygota</taxon>
        <taxon>Neoptera</taxon>
        <taxon>Paraneoptera</taxon>
        <taxon>Hemiptera</taxon>
        <taxon>Sternorrhyncha</taxon>
        <taxon>Aleyrodoidea</taxon>
        <taxon>Aleyrodidae</taxon>
        <taxon>Aleyrodinae</taxon>
        <taxon>Bemisia</taxon>
    </lineage>
</organism>
<dbReference type="PANTHER" id="PTHR21227:SF0">
    <property type="entry name" value="TRNA-SPLICING ENDONUCLEASE SUBUNIT SEN2"/>
    <property type="match status" value="1"/>
</dbReference>
<comment type="function">
    <text evidence="4">Constitutes one of the two catalytic subunit of the tRNA-splicing endonuclease complex, a complex responsible for identification and cleavage of the splice sites in pre-tRNA. It cleaves pre-tRNA at the 5'- and 3'-splice sites to release the intron. The products are an intron and two tRNA half-molecules bearing 2',3'-cyclic phosphate and 5'-OH termini. There are no conserved sequences at the splice sites, but the intron is invariably located at the same site in the gene, placing the splice sites an invariant distance from the constant structural features of the tRNA body.</text>
</comment>
<evidence type="ECO:0000313" key="8">
    <source>
        <dbReference type="EMBL" id="CAH0771928.1"/>
    </source>
</evidence>
<dbReference type="InterPro" id="IPR006676">
    <property type="entry name" value="tRNA_splic"/>
</dbReference>
<dbReference type="Gene3D" id="3.40.1350.10">
    <property type="match status" value="1"/>
</dbReference>
<dbReference type="InterPro" id="IPR036167">
    <property type="entry name" value="tRNA_intron_Endo_cat-like_sf"/>
</dbReference>
<dbReference type="AlphaFoldDB" id="A0A9P0CCD2"/>
<keyword evidence="9" id="KW-1185">Reference proteome</keyword>
<feature type="active site" evidence="5">
    <location>
        <position position="268"/>
    </location>
</feature>
<dbReference type="Pfam" id="PF01974">
    <property type="entry name" value="tRNA_int_endo"/>
    <property type="match status" value="1"/>
</dbReference>
<keyword evidence="2 4" id="KW-0819">tRNA processing</keyword>
<proteinExistence type="inferred from homology"/>
<name>A0A9P0CCD2_BEMTA</name>
<dbReference type="SUPFAM" id="SSF53032">
    <property type="entry name" value="tRNA-intron endonuclease catalytic domain-like"/>
    <property type="match status" value="1"/>
</dbReference>
<evidence type="ECO:0000259" key="7">
    <source>
        <dbReference type="Pfam" id="PF01974"/>
    </source>
</evidence>
<dbReference type="GO" id="GO:0000213">
    <property type="term" value="F:tRNA-intron lyase activity"/>
    <property type="evidence" value="ECO:0007669"/>
    <property type="project" value="UniProtKB-UniRule"/>
</dbReference>
<dbReference type="KEGG" id="btab:109034932"/>
<feature type="compositionally biased region" description="Acidic residues" evidence="6">
    <location>
        <begin position="148"/>
        <end position="168"/>
    </location>
</feature>
<feature type="domain" description="tRNA intron endonuclease catalytic" evidence="7">
    <location>
        <begin position="230"/>
        <end position="312"/>
    </location>
</feature>
<dbReference type="InterPro" id="IPR016589">
    <property type="entry name" value="tRNA_splic_SEN2"/>
</dbReference>
<comment type="similarity">
    <text evidence="1 4">Belongs to the tRNA-intron endonuclease family.</text>
</comment>
<evidence type="ECO:0000256" key="3">
    <source>
        <dbReference type="ARBA" id="ARBA00023239"/>
    </source>
</evidence>
<evidence type="ECO:0000256" key="2">
    <source>
        <dbReference type="ARBA" id="ARBA00022694"/>
    </source>
</evidence>
<dbReference type="GO" id="GO:0003676">
    <property type="term" value="F:nucleic acid binding"/>
    <property type="evidence" value="ECO:0007669"/>
    <property type="project" value="InterPro"/>
</dbReference>
<dbReference type="Proteomes" id="UP001152759">
    <property type="component" value="Chromosome 5"/>
</dbReference>
<feature type="region of interest" description="Disordered" evidence="6">
    <location>
        <begin position="108"/>
        <end position="168"/>
    </location>
</feature>
<reference evidence="8" key="1">
    <citation type="submission" date="2021-12" db="EMBL/GenBank/DDBJ databases">
        <authorList>
            <person name="King R."/>
        </authorList>
    </citation>
    <scope>NUCLEOTIDE SEQUENCE</scope>
</reference>
<keyword evidence="3 4" id="KW-0456">Lyase</keyword>
<sequence length="340" mass="37759">MIEFHEPIPKKFPPRARSQPLPIIVGDLSEETIKNLWPCYIGTLKENCVAVTEENDIRGLHNAGFFGRSACFDRKKTKPTEQPTKLNKRRKNWDQLIISKAAPNLDECLSDKTHESGVEKSSEKESSSAIEKTPSNEIVDSGMTVDVSDSEEEGDGTEEGIDPDDGMMDVDELVQDLDGFSDDSKVLNFDFVEAFFLSYALGCLTVLTDAEDVLDHAQLFAAFAKKDADFAYKYVAYHHFRSKGWIVKSGIKFGGDFLLYKQGPPYYHASFIIVVDKGNSMSWTTLMGLNRLAGSVNKELIIASVSIQGEITLESMLAASITETLYRRWVPTSEVAPSGS</sequence>
<dbReference type="InterPro" id="IPR011856">
    <property type="entry name" value="tRNA_endonuc-like_dom_sf"/>
</dbReference>
<dbReference type="EMBL" id="OU963866">
    <property type="protein sequence ID" value="CAH0771928.1"/>
    <property type="molecule type" value="Genomic_DNA"/>
</dbReference>
<dbReference type="GO" id="GO:0005737">
    <property type="term" value="C:cytoplasm"/>
    <property type="evidence" value="ECO:0007669"/>
    <property type="project" value="TreeGrafter"/>
</dbReference>
<gene>
    <name evidence="8" type="ORF">BEMITA_LOCUS8602</name>
</gene>
<protein>
    <recommendedName>
        <fullName evidence="4">tRNA-splicing endonuclease subunit Sen2</fullName>
        <ecNumber evidence="4">4.6.1.16</ecNumber>
    </recommendedName>
</protein>
<dbReference type="PANTHER" id="PTHR21227">
    <property type="entry name" value="TRNA-SPLICING ENDONUCLEASE SUBUNIT SEN2"/>
    <property type="match status" value="1"/>
</dbReference>
<feature type="compositionally biased region" description="Basic and acidic residues" evidence="6">
    <location>
        <begin position="109"/>
        <end position="126"/>
    </location>
</feature>
<evidence type="ECO:0000256" key="5">
    <source>
        <dbReference type="PIRSR" id="PIRSR011789-1"/>
    </source>
</evidence>
<dbReference type="InterPro" id="IPR006677">
    <property type="entry name" value="tRNA_intron_Endonuc_cat-like"/>
</dbReference>
<evidence type="ECO:0000256" key="4">
    <source>
        <dbReference type="PIRNR" id="PIRNR011789"/>
    </source>
</evidence>
<evidence type="ECO:0000256" key="1">
    <source>
        <dbReference type="ARBA" id="ARBA00008078"/>
    </source>
</evidence>
<feature type="active site" evidence="5">
    <location>
        <position position="260"/>
    </location>
</feature>
<accession>A0A9P0CCD2</accession>
<dbReference type="CDD" id="cd22363">
    <property type="entry name" value="tRNA-intron_lyase_C"/>
    <property type="match status" value="1"/>
</dbReference>
<dbReference type="GO" id="GO:0000379">
    <property type="term" value="P:tRNA-type intron splice site recognition and cleavage"/>
    <property type="evidence" value="ECO:0007669"/>
    <property type="project" value="TreeGrafter"/>
</dbReference>
<dbReference type="EC" id="4.6.1.16" evidence="4"/>